<keyword evidence="1" id="KW-0456">Lyase</keyword>
<evidence type="ECO:0000313" key="4">
    <source>
        <dbReference type="Proteomes" id="UP000193529"/>
    </source>
</evidence>
<keyword evidence="4" id="KW-1185">Reference proteome</keyword>
<dbReference type="GO" id="GO:0016787">
    <property type="term" value="F:hydrolase activity"/>
    <property type="evidence" value="ECO:0007669"/>
    <property type="project" value="InterPro"/>
</dbReference>
<evidence type="ECO:0000313" key="3">
    <source>
        <dbReference type="EMBL" id="ORW24345.1"/>
    </source>
</evidence>
<evidence type="ECO:0000256" key="1">
    <source>
        <dbReference type="ARBA" id="ARBA00023239"/>
    </source>
</evidence>
<dbReference type="OrthoDB" id="8673349at2"/>
<dbReference type="Gene3D" id="3.20.20.140">
    <property type="entry name" value="Metal-dependent hydrolases"/>
    <property type="match status" value="1"/>
</dbReference>
<dbReference type="AlphaFoldDB" id="A0A1X1ZM22"/>
<feature type="domain" description="Amidohydrolase-related" evidence="2">
    <location>
        <begin position="112"/>
        <end position="390"/>
    </location>
</feature>
<evidence type="ECO:0000259" key="2">
    <source>
        <dbReference type="Pfam" id="PF04909"/>
    </source>
</evidence>
<proteinExistence type="predicted"/>
<dbReference type="SUPFAM" id="SSF51556">
    <property type="entry name" value="Metallo-dependent hydrolases"/>
    <property type="match status" value="1"/>
</dbReference>
<dbReference type="GO" id="GO:0019748">
    <property type="term" value="P:secondary metabolic process"/>
    <property type="evidence" value="ECO:0007669"/>
    <property type="project" value="TreeGrafter"/>
</dbReference>
<dbReference type="InterPro" id="IPR032465">
    <property type="entry name" value="ACMSD"/>
</dbReference>
<dbReference type="InterPro" id="IPR032466">
    <property type="entry name" value="Metal_Hydrolase"/>
</dbReference>
<dbReference type="Proteomes" id="UP000193529">
    <property type="component" value="Unassembled WGS sequence"/>
</dbReference>
<dbReference type="GO" id="GO:0016831">
    <property type="term" value="F:carboxy-lyase activity"/>
    <property type="evidence" value="ECO:0007669"/>
    <property type="project" value="InterPro"/>
</dbReference>
<reference evidence="3 4" key="1">
    <citation type="submission" date="2016-01" db="EMBL/GenBank/DDBJ databases">
        <title>The new phylogeny of the genus Mycobacterium.</title>
        <authorList>
            <person name="Tarcisio F."/>
            <person name="Conor M."/>
            <person name="Antonella G."/>
            <person name="Elisabetta G."/>
            <person name="Giulia F.S."/>
            <person name="Sara T."/>
            <person name="Anna F."/>
            <person name="Clotilde B."/>
            <person name="Roberto B."/>
            <person name="Veronica D.S."/>
            <person name="Fabio R."/>
            <person name="Monica P."/>
            <person name="Olivier J."/>
            <person name="Enrico T."/>
            <person name="Nicola S."/>
        </authorList>
    </citation>
    <scope>NUCLEOTIDE SEQUENCE [LARGE SCALE GENOMIC DNA]</scope>
    <source>
        <strain evidence="3 4">DSM 44572</strain>
    </source>
</reference>
<dbReference type="STRING" id="153971.AWC19_09555"/>
<dbReference type="PANTHER" id="PTHR21240:SF28">
    <property type="entry name" value="ISO-OROTATE DECARBOXYLASE (EUROFUNG)"/>
    <property type="match status" value="1"/>
</dbReference>
<organism evidence="3 4">
    <name type="scientific">Mycobacterium palustre</name>
    <dbReference type="NCBI Taxonomy" id="153971"/>
    <lineage>
        <taxon>Bacteria</taxon>
        <taxon>Bacillati</taxon>
        <taxon>Actinomycetota</taxon>
        <taxon>Actinomycetes</taxon>
        <taxon>Mycobacteriales</taxon>
        <taxon>Mycobacteriaceae</taxon>
        <taxon>Mycobacterium</taxon>
        <taxon>Mycobacterium simiae complex</taxon>
    </lineage>
</organism>
<dbReference type="InterPro" id="IPR006680">
    <property type="entry name" value="Amidohydro-rel"/>
</dbReference>
<gene>
    <name evidence="3" type="ORF">AWC19_09555</name>
</gene>
<dbReference type="GO" id="GO:0005737">
    <property type="term" value="C:cytoplasm"/>
    <property type="evidence" value="ECO:0007669"/>
    <property type="project" value="TreeGrafter"/>
</dbReference>
<dbReference type="PANTHER" id="PTHR21240">
    <property type="entry name" value="2-AMINO-3-CARBOXYLMUCONATE-6-SEMIALDEHYDE DECARBOXYLASE"/>
    <property type="match status" value="1"/>
</dbReference>
<dbReference type="RefSeq" id="WP_085078663.1">
    <property type="nucleotide sequence ID" value="NZ_LQPJ01000102.1"/>
</dbReference>
<sequence>MQRITVVSGDGHFGGSIDVYRPYIDPAYRDRLDDLASEEAGNLMFAGLQRNSMLVPGVYEKETLAVAPDLGEDVAKRLAVQDDQGIAGEILLVGSDHTQPFFTVTNRVYPADLRAAGMRAYHRWVADIISEAKGRLFPVGYAGELLDVNEAVAELHWLAEHGFVSVFLPGYVTDNSRPPIYDRSYDPFWAACADLGLVINLHVGWGMPQGAITNLFDMALAADSKALDTDGFDLETFGSQVMEMMDANNEGSPFALDVGPRQGVWQLMMSGVFDRHPTLKLMMTELRADWVPATLAFLDEQFAKHAHGLELTPSEYFYRNCALTPTSPHRVEVQMRREIGVDHFCFGADIPHPESTWPHTREWIRHAFAGVPEDEVRKILGGNAIRFYNLDGTHLDKIAAKIGPTVEEVYEGIEVDQQYLDNWQNRAGYLKPVEQINTGKLTELIEADFALLGAQ</sequence>
<accession>A0A1X1ZM22</accession>
<name>A0A1X1ZM22_9MYCO</name>
<dbReference type="Pfam" id="PF04909">
    <property type="entry name" value="Amidohydro_2"/>
    <property type="match status" value="1"/>
</dbReference>
<dbReference type="EMBL" id="LQPJ01000102">
    <property type="protein sequence ID" value="ORW24345.1"/>
    <property type="molecule type" value="Genomic_DNA"/>
</dbReference>
<comment type="caution">
    <text evidence="3">The sequence shown here is derived from an EMBL/GenBank/DDBJ whole genome shotgun (WGS) entry which is preliminary data.</text>
</comment>
<protein>
    <recommendedName>
        <fullName evidence="2">Amidohydrolase-related domain-containing protein</fullName>
    </recommendedName>
</protein>